<dbReference type="Proteomes" id="UP001595190">
    <property type="component" value="Unassembled WGS sequence"/>
</dbReference>
<proteinExistence type="predicted"/>
<dbReference type="RefSeq" id="WP_394308430.1">
    <property type="nucleotide sequence ID" value="NZ_JBHGPK010000001.1"/>
</dbReference>
<name>A0ABV6Z8W8_9HYPH</name>
<reference evidence="1 2" key="1">
    <citation type="submission" date="2024-09" db="EMBL/GenBank/DDBJ databases">
        <title>Description of Labrys sedimenti sp. nov., isolated from a diclofenac-degrading enrichment culture, and genome-based reclassification of Labrys portucalensis as a later heterotypic synonym of Labrys neptuniae.</title>
        <authorList>
            <person name="Tancsics A."/>
            <person name="Csepanyi A."/>
        </authorList>
    </citation>
    <scope>NUCLEOTIDE SEQUENCE [LARGE SCALE GENOMIC DNA]</scope>
    <source>
        <strain evidence="1 2">LMG 23412</strain>
    </source>
</reference>
<organism evidence="1 2">
    <name type="scientific">Labrys neptuniae</name>
    <dbReference type="NCBI Taxonomy" id="376174"/>
    <lineage>
        <taxon>Bacteria</taxon>
        <taxon>Pseudomonadati</taxon>
        <taxon>Pseudomonadota</taxon>
        <taxon>Alphaproteobacteria</taxon>
        <taxon>Hyphomicrobiales</taxon>
        <taxon>Xanthobacteraceae</taxon>
        <taxon>Labrys</taxon>
    </lineage>
</organism>
<dbReference type="EMBL" id="JBHGPK010000001">
    <property type="protein sequence ID" value="MFC2248552.1"/>
    <property type="molecule type" value="Genomic_DNA"/>
</dbReference>
<gene>
    <name evidence="1" type="ORF">ACETRX_02890</name>
</gene>
<sequence length="140" mass="15041">MIIEYMGPLGFAPGMITHVIMVYRPELVDHMRANGAAFIEVSETSADPDKRYVDDGQVKDRPIAQIALTAGQIVADGVDTAMLQGVPAGWEIRMDGSAFGIADGTDIEIVSSEPHAYAIEAVGPWPYQPWRGQVLAVAAD</sequence>
<evidence type="ECO:0000313" key="1">
    <source>
        <dbReference type="EMBL" id="MFC2248552.1"/>
    </source>
</evidence>
<protein>
    <submittedName>
        <fullName evidence="1">Uncharacterized protein</fullName>
    </submittedName>
</protein>
<comment type="caution">
    <text evidence="1">The sequence shown here is derived from an EMBL/GenBank/DDBJ whole genome shotgun (WGS) entry which is preliminary data.</text>
</comment>
<evidence type="ECO:0000313" key="2">
    <source>
        <dbReference type="Proteomes" id="UP001595190"/>
    </source>
</evidence>
<accession>A0ABV6Z8W8</accession>